<dbReference type="PANTHER" id="PTHR28633:SF1">
    <property type="entry name" value="BLOC-2 COMPLEX MEMBER HPS3"/>
    <property type="match status" value="1"/>
</dbReference>
<dbReference type="PANTHER" id="PTHR28633">
    <property type="entry name" value="HERMANSKY-PUDLAK SYNDROME 3 PROTEIN"/>
    <property type="match status" value="1"/>
</dbReference>
<proteinExistence type="predicted"/>
<evidence type="ECO:0000313" key="2">
    <source>
        <dbReference type="EMBL" id="KFM78348.1"/>
    </source>
</evidence>
<dbReference type="EMBL" id="KK120473">
    <property type="protein sequence ID" value="KFM78348.1"/>
    <property type="molecule type" value="Genomic_DNA"/>
</dbReference>
<feature type="domain" description="BLOC-2 complex member HPS3 C-terminal" evidence="1">
    <location>
        <begin position="434"/>
        <end position="580"/>
    </location>
</feature>
<dbReference type="OrthoDB" id="10255480at2759"/>
<protein>
    <submittedName>
        <fullName evidence="2">Hermansky-Pudlak syndrome 3 protein-like protein</fullName>
    </submittedName>
</protein>
<name>A0A087ULV9_STEMI</name>
<feature type="domain" description="BLOC-2 complex member HPS3 C-terminal" evidence="1">
    <location>
        <begin position="52"/>
        <end position="399"/>
    </location>
</feature>
<dbReference type="GO" id="GO:0005737">
    <property type="term" value="C:cytoplasm"/>
    <property type="evidence" value="ECO:0007669"/>
    <property type="project" value="TreeGrafter"/>
</dbReference>
<sequence>MGLRPFLGVDHLVMSENYLILLSSLEDSVSNSELDGGNKSTLYSLKKPVAVQVFSDLLEVAESHKTSSPSTYSHLLSEAHMILRAELFLKNFRDKEIETLFRKSCLLLADYFLFSNSAHRLNAIPYYHLSNLSPENVVQRILDYHHQAKHADRLLPLIHYLNSVLFEERIFEFSQAQADAIISAYSEEAPDSLWKVILCSSLTGYKIDKVILMLKRRLTSKRHPLSPVSSTADTTALVQLLIQKGNFDAAQSMFLSLAKTDLVTVLSNVYSKLWDGKKISSLGKFTMQVRPDAFVELLLSDVACKQTRVTTVLHMLQNESPDADLHSLPLLKDFLEAILSDKKMLSDVDSSVLVLLVKIYLKRLLESQNKNGATSNTFCGSVCSFAVLFGSRSAWLNEMPPFNGKGISRTCTLSQKCNKDKADGREEVDCYCWSCNEDLLRLQSLLSYLGPSDEVKELVLDFLCSAKEKKPSWLSLDVMCSSEAQAIKILIGMAPRALLPYAKEIIKTDEKKWCMLFTLLHEHMKNLPEDHPLFEVYLETFHSVLAHLAETLKPIEFLGLLPQKKDPIFVPYVKRCVDKHQANLLKDKIVSLGQEIKSMMLS</sequence>
<dbReference type="AlphaFoldDB" id="A0A087ULV9"/>
<dbReference type="Pfam" id="PF14763">
    <property type="entry name" value="HPS3_C"/>
    <property type="match status" value="2"/>
</dbReference>
<evidence type="ECO:0000313" key="3">
    <source>
        <dbReference type="Proteomes" id="UP000054359"/>
    </source>
</evidence>
<evidence type="ECO:0000259" key="1">
    <source>
        <dbReference type="Pfam" id="PF14763"/>
    </source>
</evidence>
<dbReference type="OMA" id="CHENLLK"/>
<organism evidence="2 3">
    <name type="scientific">Stegodyphus mimosarum</name>
    <name type="common">African social velvet spider</name>
    <dbReference type="NCBI Taxonomy" id="407821"/>
    <lineage>
        <taxon>Eukaryota</taxon>
        <taxon>Metazoa</taxon>
        <taxon>Ecdysozoa</taxon>
        <taxon>Arthropoda</taxon>
        <taxon>Chelicerata</taxon>
        <taxon>Arachnida</taxon>
        <taxon>Araneae</taxon>
        <taxon>Araneomorphae</taxon>
        <taxon>Entelegynae</taxon>
        <taxon>Eresoidea</taxon>
        <taxon>Eresidae</taxon>
        <taxon>Stegodyphus</taxon>
    </lineage>
</organism>
<accession>A0A087ULV9</accession>
<feature type="non-terminal residue" evidence="2">
    <location>
        <position position="602"/>
    </location>
</feature>
<keyword evidence="3" id="KW-1185">Reference proteome</keyword>
<dbReference type="InterPro" id="IPR029438">
    <property type="entry name" value="HPS3_C"/>
</dbReference>
<gene>
    <name evidence="2" type="ORF">X975_00138</name>
</gene>
<dbReference type="STRING" id="407821.A0A087ULV9"/>
<dbReference type="Proteomes" id="UP000054359">
    <property type="component" value="Unassembled WGS sequence"/>
</dbReference>
<reference evidence="2 3" key="1">
    <citation type="submission" date="2013-11" db="EMBL/GenBank/DDBJ databases">
        <title>Genome sequencing of Stegodyphus mimosarum.</title>
        <authorList>
            <person name="Bechsgaard J."/>
        </authorList>
    </citation>
    <scope>NUCLEOTIDE SEQUENCE [LARGE SCALE GENOMIC DNA]</scope>
</reference>
<dbReference type="InterPro" id="IPR017216">
    <property type="entry name" value="HPS3"/>
</dbReference>